<dbReference type="AlphaFoldDB" id="A0A2M4DLP4"/>
<evidence type="ECO:0000313" key="2">
    <source>
        <dbReference type="EMBL" id="MBW78038.1"/>
    </source>
</evidence>
<organism evidence="2">
    <name type="scientific">Anopheles darlingi</name>
    <name type="common">Mosquito</name>
    <dbReference type="NCBI Taxonomy" id="43151"/>
    <lineage>
        <taxon>Eukaryota</taxon>
        <taxon>Metazoa</taxon>
        <taxon>Ecdysozoa</taxon>
        <taxon>Arthropoda</taxon>
        <taxon>Hexapoda</taxon>
        <taxon>Insecta</taxon>
        <taxon>Pterygota</taxon>
        <taxon>Neoptera</taxon>
        <taxon>Endopterygota</taxon>
        <taxon>Diptera</taxon>
        <taxon>Nematocera</taxon>
        <taxon>Culicoidea</taxon>
        <taxon>Culicidae</taxon>
        <taxon>Anophelinae</taxon>
        <taxon>Anopheles</taxon>
    </lineage>
</organism>
<sequence>MLVLLLPLLAFDRPVRHDAAVAVLLLLLLLRRRRSVGIDNSTVTTADSKCRKQGVHGGRGGFVSCCYNPISGSNRQILFLQFLEDTSGGDNMVNGGIAVIGCTFWRLLLALGGLLSGLGDLATGSILEAHRLDDTDSDGLSHVTYGETSQRRELLKGLNAQRLRWNQNDDSSIARLDRLRVVLSRLAGTTVHLLLDLGELARNVGGVAIEHRRVTVGDLTRVVQHDNLGGEVGGTLGRVVLGITSDVTKTQFLDRDVLDVETNVVSGDGLLQSLLVHLHGLDSSGQVDRGEDDNGTRIEDTSLHTTDRYCSDTTDFVDILQRQTQGLVGGTGRGQDRIQSLDQALAVSLAFLALDRPSLEPRHLGGRFQHVVAVPAGDRDERDGSRVVTDLLDVGRHLLLDFLETGLIVRRLGRVHLVDTNDELLDTESEGQQGVLTGLSVLGDTGLELAGTGSDDQHGAISMRRSRDHALHEITMSRGVDDGDVVLGGFELPDGDIDGDTTLALSLQLVQDPCVLEGTLTHFLGFLLELLDRTLVDTAAFVDQMTGGGRLARIDVSDDDDVNMSLLLTHFDEKFLNSTQG</sequence>
<dbReference type="AntiFam" id="ANF00072">
    <property type="entry name" value="Shadow ORF (opposite TypA)"/>
</dbReference>
<keyword evidence="1" id="KW-0732">Signal</keyword>
<dbReference type="EMBL" id="GGFL01013860">
    <property type="protein sequence ID" value="MBW78038.1"/>
    <property type="molecule type" value="Transcribed_RNA"/>
</dbReference>
<feature type="signal peptide" evidence="1">
    <location>
        <begin position="1"/>
        <end position="35"/>
    </location>
</feature>
<accession>A0A2M4DLP4</accession>
<proteinExistence type="predicted"/>
<name>A0A2M4DLP4_ANODA</name>
<protein>
    <submittedName>
        <fullName evidence="2">Putative secreted protein</fullName>
    </submittedName>
</protein>
<reference evidence="2" key="1">
    <citation type="submission" date="2018-01" db="EMBL/GenBank/DDBJ databases">
        <title>An insight into the sialome of Amazonian anophelines.</title>
        <authorList>
            <person name="Ribeiro J.M."/>
            <person name="Scarpassa V."/>
            <person name="Calvo E."/>
        </authorList>
    </citation>
    <scope>NUCLEOTIDE SEQUENCE</scope>
</reference>
<evidence type="ECO:0000256" key="1">
    <source>
        <dbReference type="SAM" id="SignalP"/>
    </source>
</evidence>
<feature type="chain" id="PRO_5014623789" evidence="1">
    <location>
        <begin position="36"/>
        <end position="581"/>
    </location>
</feature>